<dbReference type="GO" id="GO:0005524">
    <property type="term" value="F:ATP binding"/>
    <property type="evidence" value="ECO:0007669"/>
    <property type="project" value="UniProtKB-KW"/>
</dbReference>
<keyword evidence="2" id="KW-0067">ATP-binding</keyword>
<proteinExistence type="predicted"/>
<dbReference type="GO" id="GO:0016887">
    <property type="term" value="F:ATP hydrolysis activity"/>
    <property type="evidence" value="ECO:0007669"/>
    <property type="project" value="InterPro"/>
</dbReference>
<protein>
    <submittedName>
        <fullName evidence="3">AFG1 family ATPase</fullName>
    </submittedName>
</protein>
<organism evidence="3 4">
    <name type="scientific">Rhodomicrobium udaipurense</name>
    <dbReference type="NCBI Taxonomy" id="1202716"/>
    <lineage>
        <taxon>Bacteria</taxon>
        <taxon>Pseudomonadati</taxon>
        <taxon>Pseudomonadota</taxon>
        <taxon>Alphaproteobacteria</taxon>
        <taxon>Hyphomicrobiales</taxon>
        <taxon>Hyphomicrobiaceae</taxon>
        <taxon>Rhodomicrobium</taxon>
    </lineage>
</organism>
<dbReference type="Pfam" id="PF03969">
    <property type="entry name" value="AFG1_ATPase"/>
    <property type="match status" value="1"/>
</dbReference>
<keyword evidence="1" id="KW-0547">Nucleotide-binding</keyword>
<comment type="caution">
    <text evidence="3">The sequence shown here is derived from an EMBL/GenBank/DDBJ whole genome shotgun (WGS) entry which is preliminary data.</text>
</comment>
<dbReference type="GO" id="GO:0005737">
    <property type="term" value="C:cytoplasm"/>
    <property type="evidence" value="ECO:0007669"/>
    <property type="project" value="TreeGrafter"/>
</dbReference>
<dbReference type="PANTHER" id="PTHR12169:SF6">
    <property type="entry name" value="AFG1-LIKE ATPASE"/>
    <property type="match status" value="1"/>
</dbReference>
<dbReference type="InterPro" id="IPR005654">
    <property type="entry name" value="ATPase_AFG1-like"/>
</dbReference>
<evidence type="ECO:0000313" key="3">
    <source>
        <dbReference type="EMBL" id="MBJ7543168.1"/>
    </source>
</evidence>
<name>A0A8I1G9T3_9HYPH</name>
<accession>A0A8I1G9T3</accession>
<gene>
    <name evidence="3" type="ORF">JDN41_06315</name>
</gene>
<dbReference type="Gene3D" id="3.40.50.300">
    <property type="entry name" value="P-loop containing nucleotide triphosphate hydrolases"/>
    <property type="match status" value="1"/>
</dbReference>
<dbReference type="NCBIfam" id="NF040713">
    <property type="entry name" value="ZapE"/>
    <property type="match status" value="1"/>
</dbReference>
<dbReference type="PANTHER" id="PTHR12169">
    <property type="entry name" value="ATPASE N2B"/>
    <property type="match status" value="1"/>
</dbReference>
<dbReference type="EMBL" id="JAEMUK010000011">
    <property type="protein sequence ID" value="MBJ7543168.1"/>
    <property type="molecule type" value="Genomic_DNA"/>
</dbReference>
<dbReference type="RefSeq" id="WP_037233939.1">
    <property type="nucleotide sequence ID" value="NZ_JAEMUK010000011.1"/>
</dbReference>
<evidence type="ECO:0000256" key="2">
    <source>
        <dbReference type="ARBA" id="ARBA00022840"/>
    </source>
</evidence>
<reference evidence="3 4" key="1">
    <citation type="submission" date="2020-12" db="EMBL/GenBank/DDBJ databases">
        <title>Revised draft genomes of Rhodomicrobium vannielii ATCC 17100 and Rhodomicrobium udaipurense JA643.</title>
        <authorList>
            <person name="Conners E.M."/>
            <person name="Davenport E.J."/>
            <person name="Bose A."/>
        </authorList>
    </citation>
    <scope>NUCLEOTIDE SEQUENCE [LARGE SCALE GENOMIC DNA]</scope>
    <source>
        <strain evidence="3 4">JA643</strain>
    </source>
</reference>
<sequence>MTAGLLERYRRLLADGKISPDPAQALAVEKLQILTNRLALYVAPTKTDFFSFFTRKRGEVPKGLYVYGAVGRGKTMLMDLFYQEAQVEKKRRAHFHEFMADVHAALTVARRAAKDDPIVSVAKSIAAEARLLCLDELFVTDIADATIVSRLFATLFDAGTVVVFTSNAHPMQLYKNGRNRDQFVPFIHLIENTMEVLQLESAQDYRLQHLTHGALYFTPADSAAKAAMDELWKKLTFGEPCAPEAIPVLGRELHVPRACLGAARFTFAELFEQPTAASDYLALVRHYHTIFVDGIPVLTPADRNAARRFITFIDTLYDARTGFVASADAQPDDLYKAGDGSELFERTASRLIEMRSPDYFTKAAANLETAEESE</sequence>
<dbReference type="InterPro" id="IPR027417">
    <property type="entry name" value="P-loop_NTPase"/>
</dbReference>
<dbReference type="AlphaFoldDB" id="A0A8I1G9T3"/>
<dbReference type="Proteomes" id="UP000623250">
    <property type="component" value="Unassembled WGS sequence"/>
</dbReference>
<dbReference type="SUPFAM" id="SSF52540">
    <property type="entry name" value="P-loop containing nucleoside triphosphate hydrolases"/>
    <property type="match status" value="1"/>
</dbReference>
<evidence type="ECO:0000256" key="1">
    <source>
        <dbReference type="ARBA" id="ARBA00022741"/>
    </source>
</evidence>
<evidence type="ECO:0000313" key="4">
    <source>
        <dbReference type="Proteomes" id="UP000623250"/>
    </source>
</evidence>
<keyword evidence="4" id="KW-1185">Reference proteome</keyword>